<keyword evidence="1" id="KW-0472">Membrane</keyword>
<evidence type="ECO:0000313" key="3">
    <source>
        <dbReference type="EMBL" id="APW61609.1"/>
    </source>
</evidence>
<dbReference type="PANTHER" id="PTHR43592:SF15">
    <property type="entry name" value="CAAX AMINO TERMINAL PROTEASE FAMILY PROTEIN"/>
    <property type="match status" value="1"/>
</dbReference>
<keyword evidence="1" id="KW-0812">Transmembrane</keyword>
<feature type="transmembrane region" description="Helical" evidence="1">
    <location>
        <begin position="88"/>
        <end position="112"/>
    </location>
</feature>
<dbReference type="EMBL" id="CP019082">
    <property type="protein sequence ID" value="APW61609.1"/>
    <property type="molecule type" value="Genomic_DNA"/>
</dbReference>
<protein>
    <recommendedName>
        <fullName evidence="2">CAAX prenyl protease 2/Lysostaphin resistance protein A-like domain-containing protein</fullName>
    </recommendedName>
</protein>
<keyword evidence="4" id="KW-1185">Reference proteome</keyword>
<sequence length="232" mass="24757">MPRLPTTRTMKTTIGGRLNDSRLRSVVAGLVAGAVVLADFWLVHRGEANLWGMRAAPPLLALAAYLILARGDRASVGLTLRPIQGLRYWSVATLVIGAAIGAIILLAGASVWLLGLEVPSPSIRPEDAPERLISMCVMAPVVEEATYRLGFCAGAVPVLKPWGTIALSGVVFGLLHILYGNPAPDNLVAGFFLGWAFFKSGSILVPVALHSLGNMCVLALWLGNWYWRHGLG</sequence>
<dbReference type="AlphaFoldDB" id="A0A1U7CRU1"/>
<feature type="transmembrane region" description="Helical" evidence="1">
    <location>
        <begin position="48"/>
        <end position="68"/>
    </location>
</feature>
<organism evidence="3 4">
    <name type="scientific">Paludisphaera borealis</name>
    <dbReference type="NCBI Taxonomy" id="1387353"/>
    <lineage>
        <taxon>Bacteria</taxon>
        <taxon>Pseudomonadati</taxon>
        <taxon>Planctomycetota</taxon>
        <taxon>Planctomycetia</taxon>
        <taxon>Isosphaerales</taxon>
        <taxon>Isosphaeraceae</taxon>
        <taxon>Paludisphaera</taxon>
    </lineage>
</organism>
<evidence type="ECO:0000313" key="4">
    <source>
        <dbReference type="Proteomes" id="UP000186309"/>
    </source>
</evidence>
<dbReference type="PANTHER" id="PTHR43592">
    <property type="entry name" value="CAAX AMINO TERMINAL PROTEASE"/>
    <property type="match status" value="1"/>
</dbReference>
<dbReference type="KEGG" id="pbor:BSF38_03131"/>
<feature type="transmembrane region" description="Helical" evidence="1">
    <location>
        <begin position="162"/>
        <end position="183"/>
    </location>
</feature>
<reference evidence="4" key="1">
    <citation type="submission" date="2016-12" db="EMBL/GenBank/DDBJ databases">
        <title>Comparative genomics of four Isosphaeraceae planctomycetes: a common pool of plasmids and glycoside hydrolase genes.</title>
        <authorList>
            <person name="Ivanova A."/>
        </authorList>
    </citation>
    <scope>NUCLEOTIDE SEQUENCE [LARGE SCALE GENOMIC DNA]</scope>
    <source>
        <strain evidence="4">PX4</strain>
    </source>
</reference>
<feature type="transmembrane region" description="Helical" evidence="1">
    <location>
        <begin position="21"/>
        <end position="42"/>
    </location>
</feature>
<dbReference type="GO" id="GO:0080120">
    <property type="term" value="P:CAAX-box protein maturation"/>
    <property type="evidence" value="ECO:0007669"/>
    <property type="project" value="UniProtKB-ARBA"/>
</dbReference>
<name>A0A1U7CRU1_9BACT</name>
<proteinExistence type="predicted"/>
<dbReference type="GO" id="GO:0004175">
    <property type="term" value="F:endopeptidase activity"/>
    <property type="evidence" value="ECO:0007669"/>
    <property type="project" value="UniProtKB-ARBA"/>
</dbReference>
<evidence type="ECO:0000256" key="1">
    <source>
        <dbReference type="SAM" id="Phobius"/>
    </source>
</evidence>
<dbReference type="InterPro" id="IPR003675">
    <property type="entry name" value="Rce1/LyrA-like_dom"/>
</dbReference>
<dbReference type="Proteomes" id="UP000186309">
    <property type="component" value="Chromosome"/>
</dbReference>
<feature type="domain" description="CAAX prenyl protease 2/Lysostaphin resistance protein A-like" evidence="2">
    <location>
        <begin position="132"/>
        <end position="215"/>
    </location>
</feature>
<dbReference type="Pfam" id="PF02517">
    <property type="entry name" value="Rce1-like"/>
    <property type="match status" value="1"/>
</dbReference>
<keyword evidence="1" id="KW-1133">Transmembrane helix</keyword>
<dbReference type="OrthoDB" id="291222at2"/>
<gene>
    <name evidence="3" type="ORF">BSF38_03131</name>
</gene>
<accession>A0A1U7CRU1</accession>
<dbReference type="STRING" id="1387353.BSF38_03131"/>
<evidence type="ECO:0000259" key="2">
    <source>
        <dbReference type="Pfam" id="PF02517"/>
    </source>
</evidence>